<dbReference type="EMBL" id="PZQS01000009">
    <property type="protein sequence ID" value="PVD25211.1"/>
    <property type="molecule type" value="Genomic_DNA"/>
</dbReference>
<keyword evidence="3" id="KW-1185">Reference proteome</keyword>
<dbReference type="Proteomes" id="UP000245119">
    <property type="component" value="Linkage Group LG9"/>
</dbReference>
<sequence length="131" mass="14343">MLGVTTVRGRRLKDRPNIITRAETVLVDADPSSESRKTLEQPLSPPPTPWLTRTYGPTMQWRRSANCPNYLLEVPVVCSTVRPVTLGRNNGSVVCPESRERHNAGSDIAEHTTDGCNDLLCLTDATVSSVA</sequence>
<gene>
    <name evidence="2" type="ORF">C0Q70_15709</name>
</gene>
<reference evidence="2 3" key="1">
    <citation type="submission" date="2018-04" db="EMBL/GenBank/DDBJ databases">
        <title>The genome of golden apple snail Pomacea canaliculata provides insight into stress tolerance and invasive adaptation.</title>
        <authorList>
            <person name="Liu C."/>
            <person name="Liu B."/>
            <person name="Ren Y."/>
            <person name="Zhang Y."/>
            <person name="Wang H."/>
            <person name="Li S."/>
            <person name="Jiang F."/>
            <person name="Yin L."/>
            <person name="Zhang G."/>
            <person name="Qian W."/>
            <person name="Fan W."/>
        </authorList>
    </citation>
    <scope>NUCLEOTIDE SEQUENCE [LARGE SCALE GENOMIC DNA]</scope>
    <source>
        <strain evidence="2">SZHN2017</strain>
        <tissue evidence="2">Muscle</tissue>
    </source>
</reference>
<evidence type="ECO:0000256" key="1">
    <source>
        <dbReference type="SAM" id="MobiDB-lite"/>
    </source>
</evidence>
<protein>
    <submittedName>
        <fullName evidence="2">Uncharacterized protein</fullName>
    </submittedName>
</protein>
<feature type="region of interest" description="Disordered" evidence="1">
    <location>
        <begin position="28"/>
        <end position="51"/>
    </location>
</feature>
<name>A0A2T7NVL4_POMCA</name>
<accession>A0A2T7NVL4</accession>
<organism evidence="2 3">
    <name type="scientific">Pomacea canaliculata</name>
    <name type="common">Golden apple snail</name>
    <dbReference type="NCBI Taxonomy" id="400727"/>
    <lineage>
        <taxon>Eukaryota</taxon>
        <taxon>Metazoa</taxon>
        <taxon>Spiralia</taxon>
        <taxon>Lophotrochozoa</taxon>
        <taxon>Mollusca</taxon>
        <taxon>Gastropoda</taxon>
        <taxon>Caenogastropoda</taxon>
        <taxon>Architaenioglossa</taxon>
        <taxon>Ampullarioidea</taxon>
        <taxon>Ampullariidae</taxon>
        <taxon>Pomacea</taxon>
    </lineage>
</organism>
<dbReference type="AlphaFoldDB" id="A0A2T7NVL4"/>
<evidence type="ECO:0000313" key="2">
    <source>
        <dbReference type="EMBL" id="PVD25211.1"/>
    </source>
</evidence>
<comment type="caution">
    <text evidence="2">The sequence shown here is derived from an EMBL/GenBank/DDBJ whole genome shotgun (WGS) entry which is preliminary data.</text>
</comment>
<proteinExistence type="predicted"/>
<evidence type="ECO:0000313" key="3">
    <source>
        <dbReference type="Proteomes" id="UP000245119"/>
    </source>
</evidence>